<proteinExistence type="predicted"/>
<name>D4F1Q5_EDWTA</name>
<accession>D4F1Q5</accession>
<sequence length="54" mass="6741">MYHFYELFRRKRERNRLRFLKTIAGSRFLYLVISIMRVASEQALERVMADLWRC</sequence>
<dbReference type="EMBL" id="ADGK01000025">
    <property type="protein sequence ID" value="EFE24287.1"/>
    <property type="molecule type" value="Genomic_DNA"/>
</dbReference>
<dbReference type="HOGENOM" id="CLU_3042927_0_0_6"/>
<gene>
    <name evidence="1" type="ORF">EDWATA_00648</name>
</gene>
<evidence type="ECO:0000313" key="2">
    <source>
        <dbReference type="Proteomes" id="UP000003692"/>
    </source>
</evidence>
<organism evidence="1 2">
    <name type="scientific">Edwardsiella tarda ATCC 23685</name>
    <dbReference type="NCBI Taxonomy" id="500638"/>
    <lineage>
        <taxon>Bacteria</taxon>
        <taxon>Pseudomonadati</taxon>
        <taxon>Pseudomonadota</taxon>
        <taxon>Gammaproteobacteria</taxon>
        <taxon>Enterobacterales</taxon>
        <taxon>Hafniaceae</taxon>
        <taxon>Edwardsiella</taxon>
    </lineage>
</organism>
<evidence type="ECO:0000313" key="1">
    <source>
        <dbReference type="EMBL" id="EFE24287.1"/>
    </source>
</evidence>
<dbReference type="Proteomes" id="UP000003692">
    <property type="component" value="Unassembled WGS sequence"/>
</dbReference>
<dbReference type="AlphaFoldDB" id="D4F1Q5"/>
<protein>
    <submittedName>
        <fullName evidence="1">Uncharacterized protein</fullName>
    </submittedName>
</protein>
<comment type="caution">
    <text evidence="1">The sequence shown here is derived from an EMBL/GenBank/DDBJ whole genome shotgun (WGS) entry which is preliminary data.</text>
</comment>
<reference evidence="1 2" key="1">
    <citation type="submission" date="2010-02" db="EMBL/GenBank/DDBJ databases">
        <authorList>
            <person name="Weinstock G."/>
            <person name="Sodergren E."/>
            <person name="Clifton S."/>
            <person name="Fulton L."/>
            <person name="Fulton B."/>
            <person name="Courtney L."/>
            <person name="Fronick C."/>
            <person name="Harrison M."/>
            <person name="Strong C."/>
            <person name="Farmer C."/>
            <person name="Delahaunty K."/>
            <person name="Markovic C."/>
            <person name="Hall O."/>
            <person name="Minx P."/>
            <person name="Tomlinson C."/>
            <person name="Mitreva M."/>
            <person name="Nelson J."/>
            <person name="Hou S."/>
            <person name="Wollam A."/>
            <person name="Pepin K.H."/>
            <person name="Johnson M."/>
            <person name="Bhonagiri V."/>
            <person name="Zhang X."/>
            <person name="Suruliraj S."/>
            <person name="Warren W."/>
            <person name="Chinwalla A."/>
            <person name="Mardis E.R."/>
            <person name="Wilson R.K."/>
        </authorList>
    </citation>
    <scope>NUCLEOTIDE SEQUENCE [LARGE SCALE GENOMIC DNA]</scope>
    <source>
        <strain evidence="1 2">ATCC 23685</strain>
    </source>
</reference>